<dbReference type="STRING" id="1965070.A0A443RCK8"/>
<gene>
    <name evidence="7" type="ORF">B4U79_05654</name>
</gene>
<dbReference type="InterPro" id="IPR038739">
    <property type="entry name" value="ARMC8/Vid28"/>
</dbReference>
<sequence length="694" mass="77979">MYPLYEQYSTGNERDEYVALIFADEEQKWMKAVPCIKNLVIGSNKQKQNIIEMAVLPRLLLLMSETSNDQLVYEIGATICSLTKGTESHMKAVLEAGTVPVLIKVLTESHFRNSPNVINICLRALRTIFMSSIAPVNLVYDENNGAPLIHTLLNFVRNSNNWSNQECVVNILAHSCQTSEHQSSLCNYGVVEIAANLLLSPVYKVQLPALYLISQICYQNEIVSTVVTNTVCNGKSMPDILEQMMCQDKTFAMQLAAARCMTYLYRAGALNSEDRRIVYQTLPTLCRMCTKEIEPGFRCMAADILAYLTEIDTELQKTASICDHVILSLADFFKWQPSNTSSSSSNLSPEYHLGESMNLSGNLTSTTARKLEQELSQEMKQSAFKAFASLGANDEEIRKKIIETDMLMEHIVNGLSENNNKTRLAALRCLHSLSRSVQQLRTTFQDHAVWIPLRNLLHNAPDDVLTVASSTLCNLLLEFSPTKQHFLDRTAVDLLCGLTKREEPALRLNGVWALMNMTFQTDQNVKLQILSSLGTDQIFRLLEDSDSNIVLKTLGLIRNLLSNKPHIDHIMGLHGKQMMQAVTMILDGDNSCEVKEQALCILANIADGETAKDFIMSNEELLLKLIDFMSNNNVKLQIAAIFCISNLIWNEEDGAIDRQMRLKELGVQKKLQQLLTTTDTTLFDRVKTALQHFA</sequence>
<dbReference type="OrthoDB" id="5559898at2759"/>
<proteinExistence type="predicted"/>
<dbReference type="SUPFAM" id="SSF48371">
    <property type="entry name" value="ARM repeat"/>
    <property type="match status" value="1"/>
</dbReference>
<reference evidence="7 8" key="1">
    <citation type="journal article" date="2018" name="Gigascience">
        <title>Genomes of trombidid mites reveal novel predicted allergens and laterally-transferred genes associated with secondary metabolism.</title>
        <authorList>
            <person name="Dong X."/>
            <person name="Chaisiri K."/>
            <person name="Xia D."/>
            <person name="Armstrong S.D."/>
            <person name="Fang Y."/>
            <person name="Donnelly M.J."/>
            <person name="Kadowaki T."/>
            <person name="McGarry J.W."/>
            <person name="Darby A.C."/>
            <person name="Makepeace B.L."/>
        </authorList>
    </citation>
    <scope>NUCLEOTIDE SEQUENCE [LARGE SCALE GENOMIC DNA]</scope>
    <source>
        <strain evidence="7">UoL-WK</strain>
    </source>
</reference>
<dbReference type="Gene3D" id="1.25.10.10">
    <property type="entry name" value="Leucine-rich Repeat Variant"/>
    <property type="match status" value="3"/>
</dbReference>
<dbReference type="FunFam" id="1.25.10.10:FF:000061">
    <property type="entry name" value="armadillo repeat-containing protein 8 isoform X1"/>
    <property type="match status" value="1"/>
</dbReference>
<keyword evidence="8" id="KW-1185">Reference proteome</keyword>
<keyword evidence="6" id="KW-0539">Nucleus</keyword>
<dbReference type="GO" id="GO:0034657">
    <property type="term" value="C:GID complex"/>
    <property type="evidence" value="ECO:0007669"/>
    <property type="project" value="TreeGrafter"/>
</dbReference>
<keyword evidence="5" id="KW-0677">Repeat</keyword>
<dbReference type="InterPro" id="IPR011989">
    <property type="entry name" value="ARM-like"/>
</dbReference>
<dbReference type="PANTHER" id="PTHR15651">
    <property type="entry name" value="ARMADILLO REPEAT-CONTAINING PROTEIN 8"/>
    <property type="match status" value="1"/>
</dbReference>
<dbReference type="Proteomes" id="UP000285301">
    <property type="component" value="Unassembled WGS sequence"/>
</dbReference>
<evidence type="ECO:0000256" key="6">
    <source>
        <dbReference type="ARBA" id="ARBA00023242"/>
    </source>
</evidence>
<dbReference type="GO" id="GO:0005737">
    <property type="term" value="C:cytoplasm"/>
    <property type="evidence" value="ECO:0007669"/>
    <property type="project" value="UniProtKB-SubCell"/>
</dbReference>
<evidence type="ECO:0000313" key="8">
    <source>
        <dbReference type="Proteomes" id="UP000285301"/>
    </source>
</evidence>
<evidence type="ECO:0000256" key="2">
    <source>
        <dbReference type="ARBA" id="ARBA00004496"/>
    </source>
</evidence>
<dbReference type="InterPro" id="IPR016024">
    <property type="entry name" value="ARM-type_fold"/>
</dbReference>
<dbReference type="PANTHER" id="PTHR15651:SF7">
    <property type="entry name" value="ARMADILLO REPEAT-CONTAINING PROTEIN 8"/>
    <property type="match status" value="1"/>
</dbReference>
<dbReference type="SMART" id="SM00185">
    <property type="entry name" value="ARM"/>
    <property type="match status" value="9"/>
</dbReference>
<evidence type="ECO:0000256" key="3">
    <source>
        <dbReference type="ARBA" id="ARBA00013746"/>
    </source>
</evidence>
<dbReference type="FunFam" id="1.25.10.10:FF:000070">
    <property type="entry name" value="armadillo repeat-containing protein 8 isoform X1"/>
    <property type="match status" value="1"/>
</dbReference>
<evidence type="ECO:0000256" key="5">
    <source>
        <dbReference type="ARBA" id="ARBA00022737"/>
    </source>
</evidence>
<protein>
    <recommendedName>
        <fullName evidence="3">Armadillo repeat-containing protein 8</fullName>
    </recommendedName>
</protein>
<evidence type="ECO:0000256" key="4">
    <source>
        <dbReference type="ARBA" id="ARBA00022490"/>
    </source>
</evidence>
<evidence type="ECO:0000313" key="7">
    <source>
        <dbReference type="EMBL" id="RWS13007.1"/>
    </source>
</evidence>
<dbReference type="EMBL" id="NCKU01001137">
    <property type="protein sequence ID" value="RWS13007.1"/>
    <property type="molecule type" value="Genomic_DNA"/>
</dbReference>
<name>A0A443RCK8_9ACAR</name>
<dbReference type="GO" id="GO:0005634">
    <property type="term" value="C:nucleus"/>
    <property type="evidence" value="ECO:0007669"/>
    <property type="project" value="UniProtKB-SubCell"/>
</dbReference>
<dbReference type="GO" id="GO:0043161">
    <property type="term" value="P:proteasome-mediated ubiquitin-dependent protein catabolic process"/>
    <property type="evidence" value="ECO:0007669"/>
    <property type="project" value="TreeGrafter"/>
</dbReference>
<evidence type="ECO:0000256" key="1">
    <source>
        <dbReference type="ARBA" id="ARBA00004123"/>
    </source>
</evidence>
<comment type="caution">
    <text evidence="7">The sequence shown here is derived from an EMBL/GenBank/DDBJ whole genome shotgun (WGS) entry which is preliminary data.</text>
</comment>
<comment type="subcellular location">
    <subcellularLocation>
        <location evidence="2">Cytoplasm</location>
    </subcellularLocation>
    <subcellularLocation>
        <location evidence="1">Nucleus</location>
    </subcellularLocation>
</comment>
<keyword evidence="4" id="KW-0963">Cytoplasm</keyword>
<accession>A0A443RCK8</accession>
<organism evidence="7 8">
    <name type="scientific">Dinothrombium tinctorium</name>
    <dbReference type="NCBI Taxonomy" id="1965070"/>
    <lineage>
        <taxon>Eukaryota</taxon>
        <taxon>Metazoa</taxon>
        <taxon>Ecdysozoa</taxon>
        <taxon>Arthropoda</taxon>
        <taxon>Chelicerata</taxon>
        <taxon>Arachnida</taxon>
        <taxon>Acari</taxon>
        <taxon>Acariformes</taxon>
        <taxon>Trombidiformes</taxon>
        <taxon>Prostigmata</taxon>
        <taxon>Anystina</taxon>
        <taxon>Parasitengona</taxon>
        <taxon>Trombidioidea</taxon>
        <taxon>Trombidiidae</taxon>
        <taxon>Dinothrombium</taxon>
    </lineage>
</organism>
<dbReference type="InterPro" id="IPR000225">
    <property type="entry name" value="Armadillo"/>
</dbReference>
<dbReference type="AlphaFoldDB" id="A0A443RCK8"/>